<keyword evidence="3" id="KW-1185">Reference proteome</keyword>
<evidence type="ECO:0000256" key="1">
    <source>
        <dbReference type="SAM" id="MobiDB-lite"/>
    </source>
</evidence>
<evidence type="ECO:0000313" key="3">
    <source>
        <dbReference type="Proteomes" id="UP001557470"/>
    </source>
</evidence>
<comment type="caution">
    <text evidence="2">The sequence shown here is derived from an EMBL/GenBank/DDBJ whole genome shotgun (WGS) entry which is preliminary data.</text>
</comment>
<dbReference type="AlphaFoldDB" id="A0ABD0WCP4"/>
<dbReference type="Proteomes" id="UP001557470">
    <property type="component" value="Unassembled WGS sequence"/>
</dbReference>
<feature type="region of interest" description="Disordered" evidence="1">
    <location>
        <begin position="47"/>
        <end position="119"/>
    </location>
</feature>
<dbReference type="EMBL" id="JAGEUA010000008">
    <property type="protein sequence ID" value="KAL0967490.1"/>
    <property type="molecule type" value="Genomic_DNA"/>
</dbReference>
<evidence type="ECO:0000313" key="2">
    <source>
        <dbReference type="EMBL" id="KAL0967490.1"/>
    </source>
</evidence>
<organism evidence="2 3">
    <name type="scientific">Umbra pygmaea</name>
    <name type="common">Eastern mudminnow</name>
    <dbReference type="NCBI Taxonomy" id="75934"/>
    <lineage>
        <taxon>Eukaryota</taxon>
        <taxon>Metazoa</taxon>
        <taxon>Chordata</taxon>
        <taxon>Craniata</taxon>
        <taxon>Vertebrata</taxon>
        <taxon>Euteleostomi</taxon>
        <taxon>Actinopterygii</taxon>
        <taxon>Neopterygii</taxon>
        <taxon>Teleostei</taxon>
        <taxon>Protacanthopterygii</taxon>
        <taxon>Esociformes</taxon>
        <taxon>Umbridae</taxon>
        <taxon>Umbra</taxon>
    </lineage>
</organism>
<reference evidence="2 3" key="1">
    <citation type="submission" date="2024-06" db="EMBL/GenBank/DDBJ databases">
        <authorList>
            <person name="Pan Q."/>
            <person name="Wen M."/>
            <person name="Jouanno E."/>
            <person name="Zahm M."/>
            <person name="Klopp C."/>
            <person name="Cabau C."/>
            <person name="Louis A."/>
            <person name="Berthelot C."/>
            <person name="Parey E."/>
            <person name="Roest Crollius H."/>
            <person name="Montfort J."/>
            <person name="Robinson-Rechavi M."/>
            <person name="Bouchez O."/>
            <person name="Lampietro C."/>
            <person name="Lopez Roques C."/>
            <person name="Donnadieu C."/>
            <person name="Postlethwait J."/>
            <person name="Bobe J."/>
            <person name="Verreycken H."/>
            <person name="Guiguen Y."/>
        </authorList>
    </citation>
    <scope>NUCLEOTIDE SEQUENCE [LARGE SCALE GENOMIC DNA]</scope>
    <source>
        <strain evidence="2">Up_M1</strain>
        <tissue evidence="2">Testis</tissue>
    </source>
</reference>
<name>A0ABD0WCP4_UMBPY</name>
<proteinExistence type="predicted"/>
<sequence>MHGIVVHTDFGKALHTIGDCRGWPGVARATPESSLATPVATPDLIADQPHQEEVPAVSGAPPAKHGTSSSDQSDSEGISVGDGDSDDREAPHVAQVHAAPPGPHDVLQSRAEGPTQPQLKVFPRTMQGNRKRSFNIPYSIPAGGVSSHSCHQSSTVLQSQDVCGNSLSNAMMGCHLSHSH</sequence>
<gene>
    <name evidence="2" type="ORF">UPYG_G00252900</name>
</gene>
<accession>A0ABD0WCP4</accession>
<protein>
    <submittedName>
        <fullName evidence="2">Uncharacterized protein</fullName>
    </submittedName>
</protein>